<comment type="caution">
    <text evidence="3">The sequence shown here is derived from an EMBL/GenBank/DDBJ whole genome shotgun (WGS) entry which is preliminary data.</text>
</comment>
<feature type="compositionally biased region" description="Acidic residues" evidence="1">
    <location>
        <begin position="908"/>
        <end position="920"/>
    </location>
</feature>
<feature type="compositionally biased region" description="Acidic residues" evidence="1">
    <location>
        <begin position="626"/>
        <end position="636"/>
    </location>
</feature>
<feature type="compositionally biased region" description="Acidic residues" evidence="1">
    <location>
        <begin position="1220"/>
        <end position="1236"/>
    </location>
</feature>
<name>A0A8H7S470_9FUNG</name>
<feature type="region of interest" description="Disordered" evidence="1">
    <location>
        <begin position="414"/>
        <end position="1017"/>
    </location>
</feature>
<feature type="compositionally biased region" description="Polar residues" evidence="1">
    <location>
        <begin position="554"/>
        <end position="571"/>
    </location>
</feature>
<feature type="region of interest" description="Disordered" evidence="1">
    <location>
        <begin position="1153"/>
        <end position="1260"/>
    </location>
</feature>
<dbReference type="Pfam" id="PF08600">
    <property type="entry name" value="NuBaID_C"/>
    <property type="match status" value="1"/>
</dbReference>
<evidence type="ECO:0000256" key="1">
    <source>
        <dbReference type="SAM" id="MobiDB-lite"/>
    </source>
</evidence>
<feature type="compositionally biased region" description="Low complexity" evidence="1">
    <location>
        <begin position="1156"/>
        <end position="1170"/>
    </location>
</feature>
<feature type="compositionally biased region" description="Polar residues" evidence="1">
    <location>
        <begin position="850"/>
        <end position="860"/>
    </location>
</feature>
<accession>A0A8H7S470</accession>
<feature type="compositionally biased region" description="Acidic residues" evidence="1">
    <location>
        <begin position="790"/>
        <end position="804"/>
    </location>
</feature>
<feature type="compositionally biased region" description="Acidic residues" evidence="1">
    <location>
        <begin position="866"/>
        <end position="881"/>
    </location>
</feature>
<evidence type="ECO:0000259" key="2">
    <source>
        <dbReference type="Pfam" id="PF08600"/>
    </source>
</evidence>
<feature type="compositionally biased region" description="Low complexity" evidence="1">
    <location>
        <begin position="1099"/>
        <end position="1112"/>
    </location>
</feature>
<feature type="compositionally biased region" description="Basic and acidic residues" evidence="1">
    <location>
        <begin position="672"/>
        <end position="684"/>
    </location>
</feature>
<feature type="compositionally biased region" description="Polar residues" evidence="1">
    <location>
        <begin position="607"/>
        <end position="622"/>
    </location>
</feature>
<feature type="compositionally biased region" description="Low complexity" evidence="1">
    <location>
        <begin position="923"/>
        <end position="935"/>
    </location>
</feature>
<feature type="compositionally biased region" description="Polar residues" evidence="1">
    <location>
        <begin position="1054"/>
        <end position="1066"/>
    </location>
</feature>
<feature type="compositionally biased region" description="Basic and acidic residues" evidence="1">
    <location>
        <begin position="1176"/>
        <end position="1186"/>
    </location>
</feature>
<feature type="compositionally biased region" description="Acidic residues" evidence="1">
    <location>
        <begin position="414"/>
        <end position="423"/>
    </location>
</feature>
<feature type="compositionally biased region" description="Basic and acidic residues" evidence="1">
    <location>
        <begin position="1130"/>
        <end position="1141"/>
    </location>
</feature>
<feature type="compositionally biased region" description="Acidic residues" evidence="1">
    <location>
        <begin position="463"/>
        <end position="482"/>
    </location>
</feature>
<evidence type="ECO:0000313" key="4">
    <source>
        <dbReference type="Proteomes" id="UP000646827"/>
    </source>
</evidence>
<dbReference type="OrthoDB" id="2592092at2759"/>
<dbReference type="EMBL" id="JAEPRB010000084">
    <property type="protein sequence ID" value="KAG2222400.1"/>
    <property type="molecule type" value="Genomic_DNA"/>
</dbReference>
<feature type="compositionally biased region" description="Basic and acidic residues" evidence="1">
    <location>
        <begin position="709"/>
        <end position="726"/>
    </location>
</feature>
<gene>
    <name evidence="3" type="ORF">INT45_006922</name>
</gene>
<feature type="compositionally biased region" description="Low complexity" evidence="1">
    <location>
        <begin position="1243"/>
        <end position="1254"/>
    </location>
</feature>
<feature type="compositionally biased region" description="Acidic residues" evidence="1">
    <location>
        <begin position="502"/>
        <end position="513"/>
    </location>
</feature>
<feature type="region of interest" description="Disordered" evidence="1">
    <location>
        <begin position="1048"/>
        <end position="1141"/>
    </location>
</feature>
<reference evidence="3 4" key="1">
    <citation type="submission" date="2020-12" db="EMBL/GenBank/DDBJ databases">
        <title>Metabolic potential, ecology and presence of endohyphal bacteria is reflected in genomic diversity of Mucoromycotina.</title>
        <authorList>
            <person name="Muszewska A."/>
            <person name="Okrasinska A."/>
            <person name="Steczkiewicz K."/>
            <person name="Drgas O."/>
            <person name="Orlowska M."/>
            <person name="Perlinska-Lenart U."/>
            <person name="Aleksandrzak-Piekarczyk T."/>
            <person name="Szatraj K."/>
            <person name="Zielenkiewicz U."/>
            <person name="Pilsyk S."/>
            <person name="Malc E."/>
            <person name="Mieczkowski P."/>
            <person name="Kruszewska J.S."/>
            <person name="Biernat P."/>
            <person name="Pawlowska J."/>
        </authorList>
    </citation>
    <scope>NUCLEOTIDE SEQUENCE [LARGE SCALE GENOMIC DNA]</scope>
    <source>
        <strain evidence="3 4">CBS 142.35</strain>
    </source>
</reference>
<sequence>MEASTEDTVNNTNNVLQTYDEVQKLCETIKNKRNYPKRSIHHVITTTNSFIPSKRVRSAETVMDNTENTPPKNNMNNELASEEFSPTNHTTHIPLKLSLDREAFYKRLETYSTLFISKRRPVNALQCAMHGFIDTHIAGGAKGNIFQEIKQTYLEELSKSHRPGCFWKFDKCSDDIYAFPYGTSSEALDLIKTEGSRLLECDSLPTINHPLTTEQCEKLDVIIETFENTNNNTFLSSESKRIPYIIAMFGWRLDNNKNSLKCHHCFRTIQNSSFTSSSFNLINNHMEYCSWINRKQAMIQPMNEEGIRGNTEDNSICGYEWMIHMMDLEYDFLFYIRESSAEYQESRLQWFRNTRRRMAESRTALAMEFPDSPESIPELTKNIGDEGEQILLEKEKEKPVINEETVIFDEQLQEQEHVDEEPSIPENGVKTQVEPTETLELESTKEQQEEEEEEEPSSKPSQEVEDELMDFMESEPEDEGEAEPTTTNATTAATTTATVEEEKVEETTTDIDIDVSLLEDVQTPTTGVSTPVPDQLQQDHLDDEVHDDSAIIVTPSSDTKELSSPPTSTVESAEDEAATITNTTIDMEMTDKAQEALTTSGDKDEQQQQADNTTATVLTPSIQVEEIGDDGNELINDENINQVTEESSTVPIISMEEDVELVSSSSPTTVDGQEKEHVSTTEEKKEEEDLSSKHETQDSVLINEEENKDDIQHQEQDGVDQFKTEEQVQDETTDQSKAKEQEKEEEETSIDLAVQQQQEEEDNKNMEVLEQTVPQVGHDVSEDAIVVTSMEEDEKEEEEMEEIQDTVSVSTKLEQENDTTGNDKDNERQTPTSDSLEGLDEEDGLDHSQHTISNDNVLRTKQSDDLIQETEQEGEVTEPQEEQVVSNDKSKPTTTSVIDKESTTKEKEEEEETVEVEETVDGVIVSETTIISSTEKTSNNKDNDENEDEKEADNTPTTVEIVELDNENNEKDNSETPFISLDNTRDGMTTIVSDSVDEVKEQSDITESTDESTAAATGTVAGVEATNASENVVVENTQSEEELKPLMDNFGTPVLNQSGSTPQILQSMEDALGQSPGHPDTSTTATITDNDTQQAVELTETSAQESSVAAAAAKEEEEQTTTVVINDDYNAPKKDLEDPMIEDRQEVIVSNSLVGTTTNNDSNTSNENTTGAQGHDYVEQGEEKEVNSGGENGNETIGEAMDEDNNNNDNGGDVNMREIVDEEMENVEEEQGEAMEEVPAPPSTTITTTVAAATEESRQL</sequence>
<feature type="compositionally biased region" description="Polar residues" evidence="1">
    <location>
        <begin position="662"/>
        <end position="671"/>
    </location>
</feature>
<keyword evidence="4" id="KW-1185">Reference proteome</keyword>
<feature type="compositionally biased region" description="Basic and acidic residues" evidence="1">
    <location>
        <begin position="898"/>
        <end position="907"/>
    </location>
</feature>
<feature type="compositionally biased region" description="Polar residues" evidence="1">
    <location>
        <begin position="638"/>
        <end position="651"/>
    </location>
</feature>
<dbReference type="GO" id="GO:0008270">
    <property type="term" value="F:zinc ion binding"/>
    <property type="evidence" value="ECO:0007669"/>
    <property type="project" value="InterPro"/>
</dbReference>
<feature type="compositionally biased region" description="Low complexity" evidence="1">
    <location>
        <begin position="1080"/>
        <end position="1092"/>
    </location>
</feature>
<dbReference type="Proteomes" id="UP000646827">
    <property type="component" value="Unassembled WGS sequence"/>
</dbReference>
<proteinExistence type="predicted"/>
<evidence type="ECO:0000313" key="3">
    <source>
        <dbReference type="EMBL" id="KAG2222400.1"/>
    </source>
</evidence>
<dbReference type="InterPro" id="IPR013909">
    <property type="entry name" value="NuBaID_C"/>
</dbReference>
<organism evidence="3 4">
    <name type="scientific">Circinella minor</name>
    <dbReference type="NCBI Taxonomy" id="1195481"/>
    <lineage>
        <taxon>Eukaryota</taxon>
        <taxon>Fungi</taxon>
        <taxon>Fungi incertae sedis</taxon>
        <taxon>Mucoromycota</taxon>
        <taxon>Mucoromycotina</taxon>
        <taxon>Mucoromycetes</taxon>
        <taxon>Mucorales</taxon>
        <taxon>Lichtheimiaceae</taxon>
        <taxon>Circinella</taxon>
    </lineage>
</organism>
<protein>
    <recommendedName>
        <fullName evidence="2">NuBaID C-terminal domain-containing protein</fullName>
    </recommendedName>
</protein>
<feature type="compositionally biased region" description="Low complexity" evidence="1">
    <location>
        <begin position="483"/>
        <end position="498"/>
    </location>
</feature>
<feature type="domain" description="NuBaID C-terminal" evidence="2">
    <location>
        <begin position="245"/>
        <end position="299"/>
    </location>
</feature>
<dbReference type="AlphaFoldDB" id="A0A8H7S470"/>